<dbReference type="InterPro" id="IPR036388">
    <property type="entry name" value="WH-like_DNA-bd_sf"/>
</dbReference>
<reference evidence="5" key="1">
    <citation type="journal article" date="2018" name="Genome Biol.">
        <title>SKESA: strategic k-mer extension for scrupulous assemblies.</title>
        <authorList>
            <person name="Souvorov A."/>
            <person name="Agarwala R."/>
            <person name="Lipman D.J."/>
        </authorList>
    </citation>
    <scope>NUCLEOTIDE SEQUENCE</scope>
    <source>
        <strain evidence="5">MA.CCC_P4</strain>
    </source>
</reference>
<accession>A0A744CDA2</accession>
<dbReference type="PANTHER" id="PTHR43537:SF5">
    <property type="entry name" value="UXU OPERON TRANSCRIPTIONAL REGULATOR"/>
    <property type="match status" value="1"/>
</dbReference>
<feature type="domain" description="HTH gntR-type" evidence="4">
    <location>
        <begin position="49"/>
        <end position="117"/>
    </location>
</feature>
<dbReference type="Pfam" id="PF00392">
    <property type="entry name" value="GntR"/>
    <property type="match status" value="1"/>
</dbReference>
<dbReference type="GO" id="GO:0003700">
    <property type="term" value="F:DNA-binding transcription factor activity"/>
    <property type="evidence" value="ECO:0007669"/>
    <property type="project" value="InterPro"/>
</dbReference>
<dbReference type="InterPro" id="IPR008920">
    <property type="entry name" value="TF_FadR/GntR_C"/>
</dbReference>
<evidence type="ECO:0000259" key="4">
    <source>
        <dbReference type="PROSITE" id="PS50949"/>
    </source>
</evidence>
<gene>
    <name evidence="5" type="ORF">G8N70_003157</name>
</gene>
<comment type="caution">
    <text evidence="5">The sequence shown here is derived from an EMBL/GenBank/DDBJ whole genome shotgun (WGS) entry which is preliminary data.</text>
</comment>
<evidence type="ECO:0000256" key="3">
    <source>
        <dbReference type="ARBA" id="ARBA00023163"/>
    </source>
</evidence>
<dbReference type="SMART" id="SM00345">
    <property type="entry name" value="HTH_GNTR"/>
    <property type="match status" value="1"/>
</dbReference>
<dbReference type="PANTHER" id="PTHR43537">
    <property type="entry name" value="TRANSCRIPTIONAL REGULATOR, GNTR FAMILY"/>
    <property type="match status" value="1"/>
</dbReference>
<organism evidence="5">
    <name type="scientific">Salmonella enterica</name>
    <name type="common">Salmonella choleraesuis</name>
    <dbReference type="NCBI Taxonomy" id="28901"/>
    <lineage>
        <taxon>Bacteria</taxon>
        <taxon>Pseudomonadati</taxon>
        <taxon>Pseudomonadota</taxon>
        <taxon>Gammaproteobacteria</taxon>
        <taxon>Enterobacterales</taxon>
        <taxon>Enterobacteriaceae</taxon>
        <taxon>Salmonella</taxon>
    </lineage>
</organism>
<dbReference type="PRINTS" id="PR00035">
    <property type="entry name" value="HTHGNTR"/>
</dbReference>
<dbReference type="CDD" id="cd07377">
    <property type="entry name" value="WHTH_GntR"/>
    <property type="match status" value="1"/>
</dbReference>
<dbReference type="EMBL" id="DAAUQJ010000006">
    <property type="protein sequence ID" value="HAF2412819.1"/>
    <property type="molecule type" value="Genomic_DNA"/>
</dbReference>
<dbReference type="InterPro" id="IPR000524">
    <property type="entry name" value="Tscrpt_reg_HTH_GntR"/>
</dbReference>
<keyword evidence="2" id="KW-0238">DNA-binding</keyword>
<dbReference type="AlphaFoldDB" id="A0A744CDA2"/>
<dbReference type="GO" id="GO:0003677">
    <property type="term" value="F:DNA binding"/>
    <property type="evidence" value="ECO:0007669"/>
    <property type="project" value="UniProtKB-KW"/>
</dbReference>
<dbReference type="Gene3D" id="1.20.120.530">
    <property type="entry name" value="GntR ligand-binding domain-like"/>
    <property type="match status" value="1"/>
</dbReference>
<dbReference type="PROSITE" id="PS50949">
    <property type="entry name" value="HTH_GNTR"/>
    <property type="match status" value="1"/>
</dbReference>
<dbReference type="SUPFAM" id="SSF48008">
    <property type="entry name" value="GntR ligand-binding domain-like"/>
    <property type="match status" value="1"/>
</dbReference>
<keyword evidence="3" id="KW-0804">Transcription</keyword>
<dbReference type="InterPro" id="IPR011711">
    <property type="entry name" value="GntR_C"/>
</dbReference>
<reference evidence="5" key="2">
    <citation type="submission" date="2020-02" db="EMBL/GenBank/DDBJ databases">
        <authorList>
            <consortium name="NCBI Pathogen Detection Project"/>
        </authorList>
    </citation>
    <scope>NUCLEOTIDE SEQUENCE</scope>
    <source>
        <strain evidence="5">MA.CCC_P4</strain>
    </source>
</reference>
<dbReference type="Pfam" id="PF07729">
    <property type="entry name" value="FCD"/>
    <property type="match status" value="1"/>
</dbReference>
<evidence type="ECO:0000256" key="2">
    <source>
        <dbReference type="ARBA" id="ARBA00023125"/>
    </source>
</evidence>
<dbReference type="Gene3D" id="1.10.10.10">
    <property type="entry name" value="Winged helix-like DNA-binding domain superfamily/Winged helix DNA-binding domain"/>
    <property type="match status" value="1"/>
</dbReference>
<keyword evidence="1" id="KW-0805">Transcription regulation</keyword>
<sequence>MLNVGGRRWDTQRALVQVSVSCRSAFHPKSRLDTSVRRTTIVTTSHPSRRLYLQIADKLRTLIYEPDFAVNGRLPPERTLAEQLGVSRPSIREALVALQLEGRVEIRMGSGVYLCDSPPGSEEPAQGNVELGDSLIDIMGARAILEGAIAAAVAPLAKPKDVKALRTIYQMMERECQAGQIPVAADRAFHVRIAQMSNNDVLVRTVGTLYDERQSPMSSKLLGLYEPTDTWFVALDEHREILEAIEARDPIQAQAAMQRHLKTSLKRTMARRDHG</sequence>
<dbReference type="SMART" id="SM00895">
    <property type="entry name" value="FCD"/>
    <property type="match status" value="1"/>
</dbReference>
<evidence type="ECO:0000256" key="1">
    <source>
        <dbReference type="ARBA" id="ARBA00023015"/>
    </source>
</evidence>
<proteinExistence type="predicted"/>
<protein>
    <submittedName>
        <fullName evidence="5">FadR family transcriptional regulator</fullName>
    </submittedName>
</protein>
<name>A0A744CDA2_SALER</name>
<dbReference type="SUPFAM" id="SSF46785">
    <property type="entry name" value="Winged helix' DNA-binding domain"/>
    <property type="match status" value="1"/>
</dbReference>
<evidence type="ECO:0000313" key="5">
    <source>
        <dbReference type="EMBL" id="HAF2412819.1"/>
    </source>
</evidence>
<dbReference type="InterPro" id="IPR036390">
    <property type="entry name" value="WH_DNA-bd_sf"/>
</dbReference>